<proteinExistence type="predicted"/>
<gene>
    <name evidence="1" type="ORF">Q5741_15520</name>
</gene>
<accession>A0ABT9CEX3</accession>
<evidence type="ECO:0000313" key="1">
    <source>
        <dbReference type="EMBL" id="MDO7907820.1"/>
    </source>
</evidence>
<dbReference type="RefSeq" id="WP_305025038.1">
    <property type="nucleotide sequence ID" value="NZ_JAUQTB010000010.1"/>
</dbReference>
<dbReference type="Gene3D" id="3.40.30.10">
    <property type="entry name" value="Glutaredoxin"/>
    <property type="match status" value="1"/>
</dbReference>
<keyword evidence="2" id="KW-1185">Reference proteome</keyword>
<dbReference type="InterPro" id="IPR036249">
    <property type="entry name" value="Thioredoxin-like_sf"/>
</dbReference>
<protein>
    <submittedName>
        <fullName evidence="1">Thioredoxin family protein</fullName>
    </submittedName>
</protein>
<comment type="caution">
    <text evidence="1">The sequence shown here is derived from an EMBL/GenBank/DDBJ whole genome shotgun (WGS) entry which is preliminary data.</text>
</comment>
<sequence>MSSKHNVSHYFGKGLSPQEFIDSMEKNQEAFQSWYDSFEWPNEEEREFFESLNHRDDLRVVILAADWCGDVVRNVPVVFRAMQYGGVPMDVLIMENHLALMDDFLTMGGRSIPVVIIADTGGHVLGRWGPRPEQVQEVMVSFKQANPDREAADYQDRLLEARKEMKERYGEGTGIHAVILRELRELISGL</sequence>
<name>A0ABT9CEX3_9BACL</name>
<dbReference type="EMBL" id="JAUQTB010000010">
    <property type="protein sequence ID" value="MDO7907820.1"/>
    <property type="molecule type" value="Genomic_DNA"/>
</dbReference>
<organism evidence="1 2">
    <name type="scientific">Paenibacillus lacisoli</name>
    <dbReference type="NCBI Taxonomy" id="3064525"/>
    <lineage>
        <taxon>Bacteria</taxon>
        <taxon>Bacillati</taxon>
        <taxon>Bacillota</taxon>
        <taxon>Bacilli</taxon>
        <taxon>Bacillales</taxon>
        <taxon>Paenibacillaceae</taxon>
        <taxon>Paenibacillus</taxon>
    </lineage>
</organism>
<dbReference type="SUPFAM" id="SSF52833">
    <property type="entry name" value="Thioredoxin-like"/>
    <property type="match status" value="1"/>
</dbReference>
<evidence type="ECO:0000313" key="2">
    <source>
        <dbReference type="Proteomes" id="UP001240171"/>
    </source>
</evidence>
<dbReference type="Proteomes" id="UP001240171">
    <property type="component" value="Unassembled WGS sequence"/>
</dbReference>
<dbReference type="Pfam" id="PF14595">
    <property type="entry name" value="Thioredoxin_9"/>
    <property type="match status" value="1"/>
</dbReference>
<reference evidence="1 2" key="1">
    <citation type="submission" date="2023-07" db="EMBL/GenBank/DDBJ databases">
        <title>Paenibacillus sp. JX-17 nov. isolated from soil.</title>
        <authorList>
            <person name="Wan Y."/>
            <person name="Liu B."/>
        </authorList>
    </citation>
    <scope>NUCLEOTIDE SEQUENCE [LARGE SCALE GENOMIC DNA]</scope>
    <source>
        <strain evidence="1 2">JX-17</strain>
    </source>
</reference>